<dbReference type="SMART" id="SM00382">
    <property type="entry name" value="AAA"/>
    <property type="match status" value="1"/>
</dbReference>
<keyword evidence="4" id="KW-0812">Transmembrane</keyword>
<dbReference type="Proteomes" id="UP000198976">
    <property type="component" value="Chromosome I"/>
</dbReference>
<dbReference type="PROSITE" id="PS00211">
    <property type="entry name" value="ABC_TRANSPORTER_1"/>
    <property type="match status" value="1"/>
</dbReference>
<dbReference type="InterPro" id="IPR015854">
    <property type="entry name" value="ABC_transpr_LolD-like"/>
</dbReference>
<dbReference type="SUPFAM" id="SSF52540">
    <property type="entry name" value="P-loop containing nucleoside triphosphate hydrolases"/>
    <property type="match status" value="1"/>
</dbReference>
<dbReference type="InterPro" id="IPR003439">
    <property type="entry name" value="ABC_transporter-like_ATP-bd"/>
</dbReference>
<protein>
    <submittedName>
        <fullName evidence="6">ABC transport system ATP-binding protein</fullName>
    </submittedName>
</protein>
<dbReference type="InterPro" id="IPR036259">
    <property type="entry name" value="MFS_trans_sf"/>
</dbReference>
<reference evidence="6 7" key="1">
    <citation type="submission" date="2016-10" db="EMBL/GenBank/DDBJ databases">
        <authorList>
            <person name="Varghese N."/>
            <person name="Submissions S."/>
        </authorList>
    </citation>
    <scope>NUCLEOTIDE SEQUENCE [LARGE SCALE GENOMIC DNA]</scope>
    <source>
        <strain evidence="6 7">DSM 9169</strain>
    </source>
</reference>
<feature type="transmembrane region" description="Helical" evidence="4">
    <location>
        <begin position="20"/>
        <end position="41"/>
    </location>
</feature>
<keyword evidence="2" id="KW-0547">Nucleotide-binding</keyword>
<feature type="domain" description="ABC transporter" evidence="5">
    <location>
        <begin position="93"/>
        <end position="333"/>
    </location>
</feature>
<evidence type="ECO:0000259" key="5">
    <source>
        <dbReference type="PROSITE" id="PS50893"/>
    </source>
</evidence>
<keyword evidence="1" id="KW-0813">Transport</keyword>
<evidence type="ECO:0000313" key="6">
    <source>
        <dbReference type="EMBL" id="SDT96986.1"/>
    </source>
</evidence>
<dbReference type="InterPro" id="IPR017871">
    <property type="entry name" value="ABC_transporter-like_CS"/>
</dbReference>
<proteinExistence type="predicted"/>
<gene>
    <name evidence="6" type="ORF">SAMN04489714_1320</name>
</gene>
<keyword evidence="4" id="KW-1133">Transmembrane helix</keyword>
<accession>A0ABY0V818</accession>
<dbReference type="CDD" id="cd03255">
    <property type="entry name" value="ABC_MJ0796_LolCDE_FtsE"/>
    <property type="match status" value="1"/>
</dbReference>
<dbReference type="Gene3D" id="3.40.50.300">
    <property type="entry name" value="P-loop containing nucleotide triphosphate hydrolases"/>
    <property type="match status" value="1"/>
</dbReference>
<evidence type="ECO:0000256" key="2">
    <source>
        <dbReference type="ARBA" id="ARBA00022741"/>
    </source>
</evidence>
<dbReference type="EMBL" id="LT629792">
    <property type="protein sequence ID" value="SDT96986.1"/>
    <property type="molecule type" value="Genomic_DNA"/>
</dbReference>
<evidence type="ECO:0000256" key="1">
    <source>
        <dbReference type="ARBA" id="ARBA00022448"/>
    </source>
</evidence>
<dbReference type="PANTHER" id="PTHR24220:SF685">
    <property type="entry name" value="ABC TRANSPORTER RELATED"/>
    <property type="match status" value="1"/>
</dbReference>
<keyword evidence="3 6" id="KW-0067">ATP-binding</keyword>
<sequence>MTPFALTIYAYQHTGLSTSVALITLAGFLPAVLLAPPAGVLADRFDRIRLMAIGNIICAVALGLVWATMRMASDNMEAREPADHTQQAGQTLLRVQGLTKTFSTTEPPTQVLRGIDLEAPRGQFVAVMGASGSGKSTLLYCMSGMDRPTGGSVELAGHELTELNDQQMSHVRLHEMGFVFQQAHFLKNFTIRDNIALPALKAAGRSGTRAAEERVDALMERFDIGAVADHEITQVSGGQLQRATICRALATQPSIVFADEPTGALNTSMTGEVLEALEEAHQDGTTIVMVTHDPVCAARADRIVYLRDGVIVDAIDSRKLDRRHEGDAADRDDYQAARTSELMRWLQSKGF</sequence>
<name>A0ABY0V818_9ACTO</name>
<feature type="transmembrane region" description="Helical" evidence="4">
    <location>
        <begin position="48"/>
        <end position="69"/>
    </location>
</feature>
<dbReference type="PANTHER" id="PTHR24220">
    <property type="entry name" value="IMPORT ATP-BINDING PROTEIN"/>
    <property type="match status" value="1"/>
</dbReference>
<dbReference type="SUPFAM" id="SSF103473">
    <property type="entry name" value="MFS general substrate transporter"/>
    <property type="match status" value="1"/>
</dbReference>
<evidence type="ECO:0000256" key="4">
    <source>
        <dbReference type="SAM" id="Phobius"/>
    </source>
</evidence>
<dbReference type="InterPro" id="IPR027417">
    <property type="entry name" value="P-loop_NTPase"/>
</dbReference>
<evidence type="ECO:0000313" key="7">
    <source>
        <dbReference type="Proteomes" id="UP000198976"/>
    </source>
</evidence>
<dbReference type="Gene3D" id="1.20.1250.20">
    <property type="entry name" value="MFS general substrate transporter like domains"/>
    <property type="match status" value="1"/>
</dbReference>
<keyword evidence="7" id="KW-1185">Reference proteome</keyword>
<organism evidence="6 7">
    <name type="scientific">Schaalia radingae</name>
    <dbReference type="NCBI Taxonomy" id="131110"/>
    <lineage>
        <taxon>Bacteria</taxon>
        <taxon>Bacillati</taxon>
        <taxon>Actinomycetota</taxon>
        <taxon>Actinomycetes</taxon>
        <taxon>Actinomycetales</taxon>
        <taxon>Actinomycetaceae</taxon>
        <taxon>Schaalia</taxon>
    </lineage>
</organism>
<evidence type="ECO:0000256" key="3">
    <source>
        <dbReference type="ARBA" id="ARBA00022840"/>
    </source>
</evidence>
<dbReference type="Pfam" id="PF00005">
    <property type="entry name" value="ABC_tran"/>
    <property type="match status" value="1"/>
</dbReference>
<dbReference type="InterPro" id="IPR003593">
    <property type="entry name" value="AAA+_ATPase"/>
</dbReference>
<dbReference type="InterPro" id="IPR017911">
    <property type="entry name" value="MacB-like_ATP-bd"/>
</dbReference>
<dbReference type="GO" id="GO:0005524">
    <property type="term" value="F:ATP binding"/>
    <property type="evidence" value="ECO:0007669"/>
    <property type="project" value="UniProtKB-KW"/>
</dbReference>
<keyword evidence="4" id="KW-0472">Membrane</keyword>
<dbReference type="PROSITE" id="PS50893">
    <property type="entry name" value="ABC_TRANSPORTER_2"/>
    <property type="match status" value="1"/>
</dbReference>